<evidence type="ECO:0000259" key="1">
    <source>
        <dbReference type="PROSITE" id="PS51733"/>
    </source>
</evidence>
<evidence type="ECO:0000313" key="2">
    <source>
        <dbReference type="EMBL" id="QKQ99179.1"/>
    </source>
</evidence>
<keyword evidence="2" id="KW-0436">Ligase</keyword>
<evidence type="ECO:0000313" key="3">
    <source>
        <dbReference type="Proteomes" id="UP000509301"/>
    </source>
</evidence>
<dbReference type="PANTHER" id="PTHR43679">
    <property type="entry name" value="OCTANOYLTRANSFERASE LIPM-RELATED"/>
    <property type="match status" value="1"/>
</dbReference>
<protein>
    <submittedName>
        <fullName evidence="2">Lipoate--protein ligase family protein</fullName>
    </submittedName>
</protein>
<accession>A0A6N0NVJ7</accession>
<dbReference type="InterPro" id="IPR045864">
    <property type="entry name" value="aa-tRNA-synth_II/BPL/LPL"/>
</dbReference>
<name>A0A6N0NVJ7_9CREN</name>
<dbReference type="Proteomes" id="UP000509301">
    <property type="component" value="Chromosome"/>
</dbReference>
<dbReference type="Gene3D" id="3.30.930.10">
    <property type="entry name" value="Bira Bifunctional Protein, Domain 2"/>
    <property type="match status" value="1"/>
</dbReference>
<dbReference type="KEGG" id="mten:GWK48_01120"/>
<dbReference type="EMBL" id="CP049074">
    <property type="protein sequence ID" value="QKQ99179.1"/>
    <property type="molecule type" value="Genomic_DNA"/>
</dbReference>
<dbReference type="InterPro" id="IPR004143">
    <property type="entry name" value="BPL_LPL_catalytic"/>
</dbReference>
<organism evidence="2 3">
    <name type="scientific">Metallosphaera tengchongensis</name>
    <dbReference type="NCBI Taxonomy" id="1532350"/>
    <lineage>
        <taxon>Archaea</taxon>
        <taxon>Thermoproteota</taxon>
        <taxon>Thermoprotei</taxon>
        <taxon>Sulfolobales</taxon>
        <taxon>Sulfolobaceae</taxon>
        <taxon>Metallosphaera</taxon>
    </lineage>
</organism>
<dbReference type="RefSeq" id="WP_174628825.1">
    <property type="nucleotide sequence ID" value="NZ_CP049074.1"/>
</dbReference>
<feature type="domain" description="BPL/LPL catalytic" evidence="1">
    <location>
        <begin position="28"/>
        <end position="213"/>
    </location>
</feature>
<dbReference type="PANTHER" id="PTHR43679:SF2">
    <property type="entry name" value="OCTANOYL-[GCVH]:PROTEIN N-OCTANOYLTRANSFERASE"/>
    <property type="match status" value="1"/>
</dbReference>
<dbReference type="PROSITE" id="PS51733">
    <property type="entry name" value="BPL_LPL_CATALYTIC"/>
    <property type="match status" value="1"/>
</dbReference>
<dbReference type="GO" id="GO:0016874">
    <property type="term" value="F:ligase activity"/>
    <property type="evidence" value="ECO:0007669"/>
    <property type="project" value="UniProtKB-KW"/>
</dbReference>
<dbReference type="GeneID" id="55640504"/>
<dbReference type="OrthoDB" id="43646at2157"/>
<gene>
    <name evidence="2" type="ORF">GWK48_01120</name>
</gene>
<dbReference type="SUPFAM" id="SSF55681">
    <property type="entry name" value="Class II aaRS and biotin synthetases"/>
    <property type="match status" value="1"/>
</dbReference>
<dbReference type="InterPro" id="IPR050664">
    <property type="entry name" value="Octanoyltrans_LipM/LipL"/>
</dbReference>
<dbReference type="Pfam" id="PF21948">
    <property type="entry name" value="LplA-B_cat"/>
    <property type="match status" value="1"/>
</dbReference>
<dbReference type="AlphaFoldDB" id="A0A6N0NVJ7"/>
<dbReference type="CDD" id="cd16443">
    <property type="entry name" value="LplA"/>
    <property type="match status" value="1"/>
</dbReference>
<reference evidence="2 3" key="1">
    <citation type="submission" date="2020-02" db="EMBL/GenBank/DDBJ databases">
        <title>Comparative genome analysis reveals the metabolism and evolution of the thermophilic archaeal genus Metallosphaera.</title>
        <authorList>
            <person name="Jiang C."/>
        </authorList>
    </citation>
    <scope>NUCLEOTIDE SEQUENCE [LARGE SCALE GENOMIC DNA]</scope>
    <source>
        <strain evidence="2 3">Ric-A</strain>
    </source>
</reference>
<proteinExistence type="predicted"/>
<sequence>MRLIIEQGHPGQRQMALDEAVLILLSHDLVEETVRFWNFSPTTLSIGRFLSVRDWVNLDLLEKYKVPLIRRFTGGGPALHDERGEITWSVALRTGSVESAYQQIGEALVRSLKIMGLEGIFTPINDVVVNDKKVVGMAGAQRHNAVIVHGTFMFNTNLSLMSLIKVPKPKEMERGSASARVTNLSSLLGREVKREEALNALMKGFSEVFPLSQGELTTLELELARQLSYKYTNDKWTFLR</sequence>
<keyword evidence="3" id="KW-1185">Reference proteome</keyword>